<dbReference type="PANTHER" id="PTHR42830">
    <property type="entry name" value="OSMOTICALLY INDUCIBLE FAMILY PROTEIN"/>
    <property type="match status" value="1"/>
</dbReference>
<feature type="compositionally biased region" description="Basic and acidic residues" evidence="1">
    <location>
        <begin position="49"/>
        <end position="58"/>
    </location>
</feature>
<organism evidence="2 3">
    <name type="scientific">Dyadobacter jiangsuensis</name>
    <dbReference type="NCBI Taxonomy" id="1591085"/>
    <lineage>
        <taxon>Bacteria</taxon>
        <taxon>Pseudomonadati</taxon>
        <taxon>Bacteroidota</taxon>
        <taxon>Cytophagia</taxon>
        <taxon>Cytophagales</taxon>
        <taxon>Spirosomataceae</taxon>
        <taxon>Dyadobacter</taxon>
    </lineage>
</organism>
<dbReference type="RefSeq" id="WP_106594926.1">
    <property type="nucleotide sequence ID" value="NZ_PYAS01000003.1"/>
</dbReference>
<dbReference type="Proteomes" id="UP000241964">
    <property type="component" value="Unassembled WGS sequence"/>
</dbReference>
<dbReference type="InterPro" id="IPR015946">
    <property type="entry name" value="KH_dom-like_a/b"/>
</dbReference>
<dbReference type="InterPro" id="IPR036102">
    <property type="entry name" value="OsmC/Ohrsf"/>
</dbReference>
<dbReference type="OrthoDB" id="9795405at2"/>
<dbReference type="AlphaFoldDB" id="A0A2P8GCA8"/>
<dbReference type="EMBL" id="PYAS01000003">
    <property type="protein sequence ID" value="PSL31614.1"/>
    <property type="molecule type" value="Genomic_DNA"/>
</dbReference>
<evidence type="ECO:0000313" key="2">
    <source>
        <dbReference type="EMBL" id="PSL31614.1"/>
    </source>
</evidence>
<dbReference type="Gene3D" id="3.30.300.20">
    <property type="match status" value="1"/>
</dbReference>
<dbReference type="InterPro" id="IPR052707">
    <property type="entry name" value="OsmC_Ohr_Peroxiredoxin"/>
</dbReference>
<sequence length="134" mass="14341">MKTQHSYALTVRGTGNLGTGTNSYRSYERAHTIQIEGKPDIESSSDPSFRGDKTKHNPEEMQLSALSSCHMLSYLHLCAVSGVVVTAYVDQATGTIAETPDGGGHFAQATLHPVVTVASATNPDRGPKRLNDLL</sequence>
<proteinExistence type="predicted"/>
<gene>
    <name evidence="2" type="ORF">CLV60_103480</name>
</gene>
<protein>
    <submittedName>
        <fullName evidence="2">OsmC-like protein</fullName>
    </submittedName>
</protein>
<reference evidence="2 3" key="1">
    <citation type="submission" date="2018-03" db="EMBL/GenBank/DDBJ databases">
        <title>Genomic Encyclopedia of Archaeal and Bacterial Type Strains, Phase II (KMG-II): from individual species to whole genera.</title>
        <authorList>
            <person name="Goeker M."/>
        </authorList>
    </citation>
    <scope>NUCLEOTIDE SEQUENCE [LARGE SCALE GENOMIC DNA]</scope>
    <source>
        <strain evidence="2 3">DSM 29057</strain>
    </source>
</reference>
<comment type="caution">
    <text evidence="2">The sequence shown here is derived from an EMBL/GenBank/DDBJ whole genome shotgun (WGS) entry which is preliminary data.</text>
</comment>
<feature type="region of interest" description="Disordered" evidence="1">
    <location>
        <begin position="34"/>
        <end position="58"/>
    </location>
</feature>
<keyword evidence="3" id="KW-1185">Reference proteome</keyword>
<accession>A0A2P8GCA8</accession>
<evidence type="ECO:0000256" key="1">
    <source>
        <dbReference type="SAM" id="MobiDB-lite"/>
    </source>
</evidence>
<dbReference type="PANTHER" id="PTHR42830:SF2">
    <property type="entry name" value="OSMC_OHR FAMILY PROTEIN"/>
    <property type="match status" value="1"/>
</dbReference>
<dbReference type="SUPFAM" id="SSF82784">
    <property type="entry name" value="OsmC-like"/>
    <property type="match status" value="1"/>
</dbReference>
<evidence type="ECO:0000313" key="3">
    <source>
        <dbReference type="Proteomes" id="UP000241964"/>
    </source>
</evidence>
<name>A0A2P8GCA8_9BACT</name>